<dbReference type="GeneID" id="33332876"/>
<protein>
    <submittedName>
        <fullName evidence="1">Uncharacterized protein</fullName>
    </submittedName>
</protein>
<organism evidence="1 2">
    <name type="scientific">Thermococcus thioreducens</name>
    <dbReference type="NCBI Taxonomy" id="277988"/>
    <lineage>
        <taxon>Archaea</taxon>
        <taxon>Methanobacteriati</taxon>
        <taxon>Methanobacteriota</taxon>
        <taxon>Thermococci</taxon>
        <taxon>Thermococcales</taxon>
        <taxon>Thermococcaceae</taxon>
        <taxon>Thermococcus</taxon>
    </lineage>
</organism>
<dbReference type="RefSeq" id="WP_088886094.1">
    <property type="nucleotide sequence ID" value="NZ_CP015105.1"/>
</dbReference>
<proteinExistence type="predicted"/>
<accession>A0A2Z2MRZ2</accession>
<dbReference type="AlphaFoldDB" id="A0A2Z2MRZ2"/>
<dbReference type="EMBL" id="CP015105">
    <property type="protein sequence ID" value="ASJ11477.1"/>
    <property type="molecule type" value="Genomic_DNA"/>
</dbReference>
<name>A0A2Z2MRZ2_9EURY</name>
<dbReference type="KEGG" id="ttd:A3L14_00615"/>
<reference evidence="1 2" key="1">
    <citation type="submission" date="2016-04" db="EMBL/GenBank/DDBJ databases">
        <title>Complete genome sequence of Thermococcus thioreducens type strain OGL-20P.</title>
        <authorList>
            <person name="Oger P.M."/>
        </authorList>
    </citation>
    <scope>NUCLEOTIDE SEQUENCE [LARGE SCALE GENOMIC DNA]</scope>
    <source>
        <strain evidence="1 2">OGL-20P</strain>
    </source>
</reference>
<evidence type="ECO:0000313" key="1">
    <source>
        <dbReference type="EMBL" id="ASJ11477.1"/>
    </source>
</evidence>
<evidence type="ECO:0000313" key="2">
    <source>
        <dbReference type="Proteomes" id="UP000250136"/>
    </source>
</evidence>
<sequence>MKRLMLIPFAVALFSLYIPQASFSFFPDTEPIPAELAAAIPPSSVAVFYENATLTFLCHAPCCHHGGSSDVSEVGGVISTAKNDPSILEHAPQCFRRICSEAVLSGIYIDNKGRDVVLKGVVVKWWGGGRLNYLKIDNMTFNVNSTSPARIGIGVTLGGGIHTLELEFGSIVSAAFEITFVLNDHVEETYFVPSIEFKWV</sequence>
<dbReference type="Proteomes" id="UP000250136">
    <property type="component" value="Chromosome"/>
</dbReference>
<keyword evidence="2" id="KW-1185">Reference proteome</keyword>
<gene>
    <name evidence="1" type="ORF">A3L14_00615</name>
</gene>